<reference evidence="1 2" key="1">
    <citation type="submission" date="2021-02" db="EMBL/GenBank/DDBJ databases">
        <authorList>
            <person name="Vanwijnsberghe S."/>
        </authorList>
    </citation>
    <scope>NUCLEOTIDE SEQUENCE [LARGE SCALE GENOMIC DNA]</scope>
    <source>
        <strain evidence="1 2">R-69658</strain>
    </source>
</reference>
<protein>
    <submittedName>
        <fullName evidence="1">Uncharacterized protein</fullName>
    </submittedName>
</protein>
<evidence type="ECO:0000313" key="1">
    <source>
        <dbReference type="EMBL" id="CAE6690598.1"/>
    </source>
</evidence>
<name>A0ABM8QD45_9BURK</name>
<organism evidence="1 2">
    <name type="scientific">Paraburkholderia aspalathi</name>
    <dbReference type="NCBI Taxonomy" id="1324617"/>
    <lineage>
        <taxon>Bacteria</taxon>
        <taxon>Pseudomonadati</taxon>
        <taxon>Pseudomonadota</taxon>
        <taxon>Betaproteobacteria</taxon>
        <taxon>Burkholderiales</taxon>
        <taxon>Burkholderiaceae</taxon>
        <taxon>Paraburkholderia</taxon>
    </lineage>
</organism>
<accession>A0ABM8QD45</accession>
<evidence type="ECO:0000313" key="2">
    <source>
        <dbReference type="Proteomes" id="UP000674425"/>
    </source>
</evidence>
<gene>
    <name evidence="1" type="ORF">R69658_00018</name>
</gene>
<dbReference type="EMBL" id="CAJNAU010000001">
    <property type="protein sequence ID" value="CAE6690598.1"/>
    <property type="molecule type" value="Genomic_DNA"/>
</dbReference>
<dbReference type="RefSeq" id="WP_200617684.1">
    <property type="nucleotide sequence ID" value="NZ_CAJNAU010000001.1"/>
</dbReference>
<comment type="caution">
    <text evidence="1">The sequence shown here is derived from an EMBL/GenBank/DDBJ whole genome shotgun (WGS) entry which is preliminary data.</text>
</comment>
<keyword evidence="2" id="KW-1185">Reference proteome</keyword>
<proteinExistence type="predicted"/>
<dbReference type="Proteomes" id="UP000674425">
    <property type="component" value="Unassembled WGS sequence"/>
</dbReference>
<sequence length="51" mass="6041">MRIWIMNLLRWTKATRRATKDAGKTYARNLPEYLIVLNDIYGVVDLSSTRR</sequence>